<organism evidence="1 2">
    <name type="scientific">Emiliania huxleyi (strain CCMP1516)</name>
    <dbReference type="NCBI Taxonomy" id="280463"/>
    <lineage>
        <taxon>Eukaryota</taxon>
        <taxon>Haptista</taxon>
        <taxon>Haptophyta</taxon>
        <taxon>Prymnesiophyceae</taxon>
        <taxon>Isochrysidales</taxon>
        <taxon>Noelaerhabdaceae</taxon>
        <taxon>Emiliania</taxon>
    </lineage>
</organism>
<reference evidence="1" key="2">
    <citation type="submission" date="2024-10" db="UniProtKB">
        <authorList>
            <consortium name="EnsemblProtists"/>
        </authorList>
    </citation>
    <scope>IDENTIFICATION</scope>
</reference>
<sequence length="60" mass="6663">MVLKRGRKAASSAGWCRLRRLAPTVGRIALFVHALFDEVYYRPGGRGAQSCHDEFQALAT</sequence>
<dbReference type="RefSeq" id="XP_005777167.1">
    <property type="nucleotide sequence ID" value="XM_005777110.1"/>
</dbReference>
<accession>A0A0D3JMK3</accession>
<dbReference type="KEGG" id="ehx:EMIHUDRAFT_254752"/>
<dbReference type="AlphaFoldDB" id="A0A0D3JMK3"/>
<protein>
    <submittedName>
        <fullName evidence="1">Uncharacterized protein</fullName>
    </submittedName>
</protein>
<evidence type="ECO:0000313" key="1">
    <source>
        <dbReference type="EnsemblProtists" id="EOD24738"/>
    </source>
</evidence>
<dbReference type="PaxDb" id="2903-EOD24738"/>
<reference evidence="2" key="1">
    <citation type="journal article" date="2013" name="Nature">
        <title>Pan genome of the phytoplankton Emiliania underpins its global distribution.</title>
        <authorList>
            <person name="Read B.A."/>
            <person name="Kegel J."/>
            <person name="Klute M.J."/>
            <person name="Kuo A."/>
            <person name="Lefebvre S.C."/>
            <person name="Maumus F."/>
            <person name="Mayer C."/>
            <person name="Miller J."/>
            <person name="Monier A."/>
            <person name="Salamov A."/>
            <person name="Young J."/>
            <person name="Aguilar M."/>
            <person name="Claverie J.M."/>
            <person name="Frickenhaus S."/>
            <person name="Gonzalez K."/>
            <person name="Herman E.K."/>
            <person name="Lin Y.C."/>
            <person name="Napier J."/>
            <person name="Ogata H."/>
            <person name="Sarno A.F."/>
            <person name="Shmutz J."/>
            <person name="Schroeder D."/>
            <person name="de Vargas C."/>
            <person name="Verret F."/>
            <person name="von Dassow P."/>
            <person name="Valentin K."/>
            <person name="Van de Peer Y."/>
            <person name="Wheeler G."/>
            <person name="Dacks J.B."/>
            <person name="Delwiche C.F."/>
            <person name="Dyhrman S.T."/>
            <person name="Glockner G."/>
            <person name="John U."/>
            <person name="Richards T."/>
            <person name="Worden A.Z."/>
            <person name="Zhang X."/>
            <person name="Grigoriev I.V."/>
            <person name="Allen A.E."/>
            <person name="Bidle K."/>
            <person name="Borodovsky M."/>
            <person name="Bowler C."/>
            <person name="Brownlee C."/>
            <person name="Cock J.M."/>
            <person name="Elias M."/>
            <person name="Gladyshev V.N."/>
            <person name="Groth M."/>
            <person name="Guda C."/>
            <person name="Hadaegh A."/>
            <person name="Iglesias-Rodriguez M.D."/>
            <person name="Jenkins J."/>
            <person name="Jones B.M."/>
            <person name="Lawson T."/>
            <person name="Leese F."/>
            <person name="Lindquist E."/>
            <person name="Lobanov A."/>
            <person name="Lomsadze A."/>
            <person name="Malik S.B."/>
            <person name="Marsh M.E."/>
            <person name="Mackinder L."/>
            <person name="Mock T."/>
            <person name="Mueller-Roeber B."/>
            <person name="Pagarete A."/>
            <person name="Parker M."/>
            <person name="Probert I."/>
            <person name="Quesneville H."/>
            <person name="Raines C."/>
            <person name="Rensing S.A."/>
            <person name="Riano-Pachon D.M."/>
            <person name="Richier S."/>
            <person name="Rokitta S."/>
            <person name="Shiraiwa Y."/>
            <person name="Soanes D.M."/>
            <person name="van der Giezen M."/>
            <person name="Wahlund T.M."/>
            <person name="Williams B."/>
            <person name="Wilson W."/>
            <person name="Wolfe G."/>
            <person name="Wurch L.L."/>
        </authorList>
    </citation>
    <scope>NUCLEOTIDE SEQUENCE</scope>
</reference>
<proteinExistence type="predicted"/>
<dbReference type="GeneID" id="17270285"/>
<dbReference type="EnsemblProtists" id="EOD24738">
    <property type="protein sequence ID" value="EOD24738"/>
    <property type="gene ID" value="EMIHUDRAFT_254752"/>
</dbReference>
<name>A0A0D3JMK3_EMIH1</name>
<dbReference type="Proteomes" id="UP000013827">
    <property type="component" value="Unassembled WGS sequence"/>
</dbReference>
<dbReference type="HOGENOM" id="CLU_2946484_0_0_1"/>
<keyword evidence="2" id="KW-1185">Reference proteome</keyword>
<evidence type="ECO:0000313" key="2">
    <source>
        <dbReference type="Proteomes" id="UP000013827"/>
    </source>
</evidence>